<comment type="caution">
    <text evidence="1">The sequence shown here is derived from an EMBL/GenBank/DDBJ whole genome shotgun (WGS) entry which is preliminary data.</text>
</comment>
<evidence type="ECO:0000313" key="1">
    <source>
        <dbReference type="EMBL" id="KAF7760059.1"/>
    </source>
</evidence>
<gene>
    <name evidence="1" type="ORF">Agabi119p4_11754</name>
</gene>
<dbReference type="Proteomes" id="UP000629468">
    <property type="component" value="Unassembled WGS sequence"/>
</dbReference>
<dbReference type="Gene3D" id="3.80.10.10">
    <property type="entry name" value="Ribonuclease Inhibitor"/>
    <property type="match status" value="1"/>
</dbReference>
<protein>
    <recommendedName>
        <fullName evidence="3">F-box domain-containing protein</fullName>
    </recommendedName>
</protein>
<sequence>MESTEPLHQHCDYLLQEHSPYIVAERLTDLALVDDQINRLNDHIRDVHRTRSDFLYHSNQIHSPATTLPIEVLSAIFCHLVDPELRPSEPTTSSHTHLRQSFILSSVSSHWRQAALGTSELWEKIEAEVYEHPRFSGHVISAIQHCASYAHTLNISLSLPYWHFSGLLDTFTSAFFSTEINAKVRRLKVYRVPPQWLYLISQLHVLRSLTLERHFQSQPLEGPEYRGKPITLPASLRSFYLRNVPTHGLPFLDQCQNLVKCEYRPEIEFVAPPGLISFSKPLVFTQLIWLVIPAQNGLRTIDSAKHLQMPSLKYLEIENHGIEKISPHVIIRFCSQASATLVKLKLTGSAFRFSLDDSRSLFRLLPCLRRLYIVNWPNEELLNAVRALTYDEDSNRDIDCLPQLRKLSMSQIHSFETSYPSPPYVHSIMDLLRSRRSREGPIFYIDISGYRLDAMDPELKEEFKSSVEGYQIDVRNSGERVEFLDYGTDDSQEE</sequence>
<proteinExistence type="predicted"/>
<reference evidence="1 2" key="1">
    <citation type="journal article" name="Sci. Rep.">
        <title>Telomere-to-telomere assembled and centromere annotated genomes of the two main subspecies of the button mushroom Agaricus bisporus reveal especially polymorphic chromosome ends.</title>
        <authorList>
            <person name="Sonnenberg A.S.M."/>
            <person name="Sedaghat-Telgerd N."/>
            <person name="Lavrijssen B."/>
            <person name="Ohm R.A."/>
            <person name="Hendrickx P.M."/>
            <person name="Scholtmeijer K."/>
            <person name="Baars J.J.P."/>
            <person name="van Peer A."/>
        </authorList>
    </citation>
    <scope>NUCLEOTIDE SEQUENCE [LARGE SCALE GENOMIC DNA]</scope>
    <source>
        <strain evidence="1 2">H119_p4</strain>
    </source>
</reference>
<dbReference type="EMBL" id="JABXXO010000016">
    <property type="protein sequence ID" value="KAF7760059.1"/>
    <property type="molecule type" value="Genomic_DNA"/>
</dbReference>
<dbReference type="InterPro" id="IPR032675">
    <property type="entry name" value="LRR_dom_sf"/>
</dbReference>
<dbReference type="SUPFAM" id="SSF52058">
    <property type="entry name" value="L domain-like"/>
    <property type="match status" value="1"/>
</dbReference>
<dbReference type="AlphaFoldDB" id="A0A8H7EVA2"/>
<evidence type="ECO:0000313" key="2">
    <source>
        <dbReference type="Proteomes" id="UP000629468"/>
    </source>
</evidence>
<name>A0A8H7EVA2_AGABI</name>
<organism evidence="1 2">
    <name type="scientific">Agaricus bisporus var. burnettii</name>
    <dbReference type="NCBI Taxonomy" id="192524"/>
    <lineage>
        <taxon>Eukaryota</taxon>
        <taxon>Fungi</taxon>
        <taxon>Dikarya</taxon>
        <taxon>Basidiomycota</taxon>
        <taxon>Agaricomycotina</taxon>
        <taxon>Agaricomycetes</taxon>
        <taxon>Agaricomycetidae</taxon>
        <taxon>Agaricales</taxon>
        <taxon>Agaricineae</taxon>
        <taxon>Agaricaceae</taxon>
        <taxon>Agaricus</taxon>
    </lineage>
</organism>
<accession>A0A8H7EVA2</accession>
<evidence type="ECO:0008006" key="3">
    <source>
        <dbReference type="Google" id="ProtNLM"/>
    </source>
</evidence>